<proteinExistence type="inferred from homology"/>
<dbReference type="GO" id="GO:0046872">
    <property type="term" value="F:metal ion binding"/>
    <property type="evidence" value="ECO:0007669"/>
    <property type="project" value="UniProtKB-KW"/>
</dbReference>
<keyword evidence="4 14" id="KW-0820">tRNA-binding</keyword>
<feature type="short sequence motif" description="'HIGH' region" evidence="14">
    <location>
        <begin position="19"/>
        <end position="29"/>
    </location>
</feature>
<dbReference type="RefSeq" id="WP_185191352.1">
    <property type="nucleotide sequence ID" value="NZ_JACKXD010000001.1"/>
</dbReference>
<dbReference type="CDD" id="cd07957">
    <property type="entry name" value="Anticodon_Ia_Met"/>
    <property type="match status" value="1"/>
</dbReference>
<dbReference type="CDD" id="cd02800">
    <property type="entry name" value="tRNA_bind_EcMetRS_like"/>
    <property type="match status" value="1"/>
</dbReference>
<dbReference type="SUPFAM" id="SSF52374">
    <property type="entry name" value="Nucleotidylyl transferase"/>
    <property type="match status" value="1"/>
</dbReference>
<name>A0A7J9SDJ5_9EURY</name>
<dbReference type="InterPro" id="IPR023458">
    <property type="entry name" value="Met-tRNA_ligase_1"/>
</dbReference>
<dbReference type="InterPro" id="IPR012340">
    <property type="entry name" value="NA-bd_OB-fold"/>
</dbReference>
<sequence length="693" mass="77210">MTTERYPTSRPAVVTCGLPYANGSLHLGHLLTTLSGDALSRALDTLGQRTAFVCGSDMHGTPIAVNAHENGESPEAFAHRYHEEFADTFPRFDVEFDNYGHTHDETNVETTREFVREWIDNDHVHEKDIKVAWDPEAGQPLPDRYVEGTCPYCGEHARGDECDEGCQRHLEPGEIEEPTSTLTGNPAEYRTRSHKFLRLADFQEYLEGWIDRLEGTENAKNQPRQWIEGDLQDLCITRDMDWGIDYPGEGEEELVLYVWVDAPIEYVSSTKQYTRRVGADAYDWESVWRDDGEIIHVIGQDIIQHHAVFWPAMLRGAGYNEPRAIMASGFVNLKGKAFSTSRNRAIWAEEYLDTGFSPDFLRYYFITAGNFQSDINFTWSDLQGTTNEELVGNIGNFVYRSLLFAHRNYDGTPLADEPTSDEVRERIEAAIDDFAAAINDYSLKDAATAVYELSGFGNQYIQSKEPWKLVDDDPDAGAAVIRDCVQLSKAVAVLLAPFAPEGAERVWDQLGEDGSVHDAGIDAALEAPPAEFGTPEEIFTKIEDDEVEPLSAELEAMVEEDEDDAEDDGAGDEDVESDEAPDIDETERDRIDFETFQDLEMRVGAVEAAEPIEGADDLVRLEIDIGTETRQIVAGIKQFYDVDDLPGTRVVVLANLEPTELFGVESNGMVLAAGEEADLLTTVGDAPVGSLVR</sequence>
<dbReference type="InterPro" id="IPR014758">
    <property type="entry name" value="Met-tRNA_synth"/>
</dbReference>
<evidence type="ECO:0000256" key="8">
    <source>
        <dbReference type="ARBA" id="ARBA00022833"/>
    </source>
</evidence>
<dbReference type="PROSITE" id="PS00178">
    <property type="entry name" value="AA_TRNA_LIGASE_I"/>
    <property type="match status" value="1"/>
</dbReference>
<keyword evidence="8 14" id="KW-0862">Zinc</keyword>
<evidence type="ECO:0000256" key="12">
    <source>
        <dbReference type="ARBA" id="ARBA00023146"/>
    </source>
</evidence>
<dbReference type="GO" id="GO:0017101">
    <property type="term" value="C:aminoacyl-tRNA synthetase multienzyme complex"/>
    <property type="evidence" value="ECO:0007669"/>
    <property type="project" value="TreeGrafter"/>
</dbReference>
<evidence type="ECO:0000313" key="17">
    <source>
        <dbReference type="EMBL" id="MBB6644970.1"/>
    </source>
</evidence>
<comment type="subcellular location">
    <subcellularLocation>
        <location evidence="1 14">Cytoplasm</location>
    </subcellularLocation>
</comment>
<dbReference type="PANTHER" id="PTHR45765:SF1">
    <property type="entry name" value="METHIONINE--TRNA LIGASE, CYTOPLASMIC"/>
    <property type="match status" value="1"/>
</dbReference>
<dbReference type="EC" id="6.1.1.10" evidence="14"/>
<evidence type="ECO:0000256" key="4">
    <source>
        <dbReference type="ARBA" id="ARBA00022555"/>
    </source>
</evidence>
<dbReference type="FunFam" id="2.20.28.20:FF:000001">
    <property type="entry name" value="Methionine--tRNA ligase"/>
    <property type="match status" value="1"/>
</dbReference>
<evidence type="ECO:0000256" key="1">
    <source>
        <dbReference type="ARBA" id="ARBA00004496"/>
    </source>
</evidence>
<keyword evidence="10 14" id="KW-0694">RNA-binding</keyword>
<evidence type="ECO:0000313" key="18">
    <source>
        <dbReference type="Proteomes" id="UP000546257"/>
    </source>
</evidence>
<evidence type="ECO:0000256" key="5">
    <source>
        <dbReference type="ARBA" id="ARBA00022598"/>
    </source>
</evidence>
<dbReference type="GO" id="GO:0005829">
    <property type="term" value="C:cytosol"/>
    <property type="evidence" value="ECO:0007669"/>
    <property type="project" value="TreeGrafter"/>
</dbReference>
<comment type="caution">
    <text evidence="17">The sequence shown here is derived from an EMBL/GenBank/DDBJ whole genome shotgun (WGS) entry which is preliminary data.</text>
</comment>
<dbReference type="Gene3D" id="2.40.50.140">
    <property type="entry name" value="Nucleic acid-binding proteins"/>
    <property type="match status" value="1"/>
</dbReference>
<dbReference type="PROSITE" id="PS50886">
    <property type="entry name" value="TRBD"/>
    <property type="match status" value="1"/>
</dbReference>
<feature type="binding site" evidence="14">
    <location>
        <position position="340"/>
    </location>
    <ligand>
        <name>ATP</name>
        <dbReference type="ChEBI" id="CHEBI:30616"/>
    </ligand>
</feature>
<comment type="caution">
    <text evidence="14">Lacks conserved residue(s) required for the propagation of feature annotation.</text>
</comment>
<dbReference type="Gene3D" id="2.20.28.20">
    <property type="entry name" value="Methionyl-tRNA synthetase, Zn-domain"/>
    <property type="match status" value="1"/>
</dbReference>
<keyword evidence="11 14" id="KW-0648">Protein biosynthesis</keyword>
<feature type="domain" description="TRNA-binding" evidence="16">
    <location>
        <begin position="595"/>
        <end position="693"/>
    </location>
</feature>
<dbReference type="NCBIfam" id="TIGR00398">
    <property type="entry name" value="metG"/>
    <property type="match status" value="1"/>
</dbReference>
<dbReference type="PANTHER" id="PTHR45765">
    <property type="entry name" value="METHIONINE--TRNA LIGASE"/>
    <property type="match status" value="1"/>
</dbReference>
<evidence type="ECO:0000256" key="3">
    <source>
        <dbReference type="ARBA" id="ARBA00022490"/>
    </source>
</evidence>
<keyword evidence="5 14" id="KW-0436">Ligase</keyword>
<comment type="cofactor">
    <cofactor evidence="14">
        <name>Zn(2+)</name>
        <dbReference type="ChEBI" id="CHEBI:29105"/>
    </cofactor>
    <text evidence="14">Binds 1 zinc ion per subunit.</text>
</comment>
<feature type="binding site" evidence="14">
    <location>
        <position position="150"/>
    </location>
    <ligand>
        <name>Zn(2+)</name>
        <dbReference type="ChEBI" id="CHEBI:29105"/>
    </ligand>
</feature>
<keyword evidence="6 14" id="KW-0479">Metal-binding</keyword>
<evidence type="ECO:0000256" key="14">
    <source>
        <dbReference type="HAMAP-Rule" id="MF_00098"/>
    </source>
</evidence>
<dbReference type="Proteomes" id="UP000546257">
    <property type="component" value="Unassembled WGS sequence"/>
</dbReference>
<dbReference type="InterPro" id="IPR002547">
    <property type="entry name" value="tRNA-bd_dom"/>
</dbReference>
<dbReference type="InterPro" id="IPR004495">
    <property type="entry name" value="Met-tRNA-synth_bsu_C"/>
</dbReference>
<feature type="binding site" evidence="14">
    <location>
        <position position="166"/>
    </location>
    <ligand>
        <name>Zn(2+)</name>
        <dbReference type="ChEBI" id="CHEBI:29105"/>
    </ligand>
</feature>
<dbReference type="Gene3D" id="3.40.50.620">
    <property type="entry name" value="HUPs"/>
    <property type="match status" value="1"/>
</dbReference>
<evidence type="ECO:0000256" key="13">
    <source>
        <dbReference type="ARBA" id="ARBA00047364"/>
    </source>
</evidence>
<evidence type="ECO:0000256" key="15">
    <source>
        <dbReference type="SAM" id="MobiDB-lite"/>
    </source>
</evidence>
<dbReference type="InterPro" id="IPR001412">
    <property type="entry name" value="aa-tRNA-synth_I_CS"/>
</dbReference>
<dbReference type="SUPFAM" id="SSF50249">
    <property type="entry name" value="Nucleic acid-binding proteins"/>
    <property type="match status" value="1"/>
</dbReference>
<feature type="binding site" evidence="14">
    <location>
        <position position="162"/>
    </location>
    <ligand>
        <name>Zn(2+)</name>
        <dbReference type="ChEBI" id="CHEBI:29105"/>
    </ligand>
</feature>
<accession>A0A7J9SDJ5</accession>
<dbReference type="InterPro" id="IPR014729">
    <property type="entry name" value="Rossmann-like_a/b/a_fold"/>
</dbReference>
<dbReference type="NCBIfam" id="NF001100">
    <property type="entry name" value="PRK00133.1"/>
    <property type="match status" value="1"/>
</dbReference>
<dbReference type="InterPro" id="IPR033911">
    <property type="entry name" value="MetRS_core"/>
</dbReference>
<dbReference type="Pfam" id="PF19303">
    <property type="entry name" value="Anticodon_3"/>
    <property type="match status" value="1"/>
</dbReference>
<keyword evidence="12 14" id="KW-0030">Aminoacyl-tRNA synthetase</keyword>
<dbReference type="AlphaFoldDB" id="A0A7J9SDJ5"/>
<evidence type="ECO:0000256" key="9">
    <source>
        <dbReference type="ARBA" id="ARBA00022840"/>
    </source>
</evidence>
<dbReference type="GO" id="GO:0004825">
    <property type="term" value="F:methionine-tRNA ligase activity"/>
    <property type="evidence" value="ECO:0007669"/>
    <property type="project" value="UniProtKB-UniRule"/>
</dbReference>
<evidence type="ECO:0000256" key="2">
    <source>
        <dbReference type="ARBA" id="ARBA00011738"/>
    </source>
</evidence>
<dbReference type="GO" id="GO:0000049">
    <property type="term" value="F:tRNA binding"/>
    <property type="evidence" value="ECO:0007669"/>
    <property type="project" value="UniProtKB-UniRule"/>
</dbReference>
<dbReference type="PRINTS" id="PR01041">
    <property type="entry name" value="TRNASYNTHMET"/>
</dbReference>
<keyword evidence="9 14" id="KW-0067">ATP-binding</keyword>
<feature type="binding site" evidence="14">
    <location>
        <position position="153"/>
    </location>
    <ligand>
        <name>Zn(2+)</name>
        <dbReference type="ChEBI" id="CHEBI:29105"/>
    </ligand>
</feature>
<dbReference type="Gene3D" id="1.10.730.10">
    <property type="entry name" value="Isoleucyl-tRNA Synthetase, Domain 1"/>
    <property type="match status" value="1"/>
</dbReference>
<reference evidence="17 18" key="1">
    <citation type="submission" date="2020-08" db="EMBL/GenBank/DDBJ databases">
        <authorList>
            <person name="Seo M.-J."/>
        </authorList>
    </citation>
    <scope>NUCLEOTIDE SEQUENCE [LARGE SCALE GENOMIC DNA]</scope>
    <source>
        <strain evidence="17 18">MBLA0160</strain>
    </source>
</reference>
<comment type="subunit">
    <text evidence="2 14">Homodimer.</text>
</comment>
<comment type="catalytic activity">
    <reaction evidence="13 14">
        <text>tRNA(Met) + L-methionine + ATP = L-methionyl-tRNA(Met) + AMP + diphosphate</text>
        <dbReference type="Rhea" id="RHEA:13481"/>
        <dbReference type="Rhea" id="RHEA-COMP:9667"/>
        <dbReference type="Rhea" id="RHEA-COMP:9698"/>
        <dbReference type="ChEBI" id="CHEBI:30616"/>
        <dbReference type="ChEBI" id="CHEBI:33019"/>
        <dbReference type="ChEBI" id="CHEBI:57844"/>
        <dbReference type="ChEBI" id="CHEBI:78442"/>
        <dbReference type="ChEBI" id="CHEBI:78530"/>
        <dbReference type="ChEBI" id="CHEBI:456215"/>
        <dbReference type="EC" id="6.1.1.10"/>
    </reaction>
</comment>
<dbReference type="EMBL" id="JACKXD010000001">
    <property type="protein sequence ID" value="MBB6644970.1"/>
    <property type="molecule type" value="Genomic_DNA"/>
</dbReference>
<protein>
    <recommendedName>
        <fullName evidence="14">Methionine--tRNA ligase</fullName>
        <ecNumber evidence="14">6.1.1.10</ecNumber>
    </recommendedName>
    <alternativeName>
        <fullName evidence="14">Methionyl-tRNA synthetase</fullName>
        <shortName evidence="14">MetRS</shortName>
    </alternativeName>
</protein>
<keyword evidence="3 14" id="KW-0963">Cytoplasm</keyword>
<dbReference type="GO" id="GO:0005524">
    <property type="term" value="F:ATP binding"/>
    <property type="evidence" value="ECO:0007669"/>
    <property type="project" value="UniProtKB-UniRule"/>
</dbReference>
<comment type="function">
    <text evidence="14">Is required not only for elongation of protein synthesis but also for the initiation of all mRNA translation through initiator tRNA(fMet) aminoacylation.</text>
</comment>
<dbReference type="SUPFAM" id="SSF57770">
    <property type="entry name" value="Methionyl-tRNA synthetase (MetRS), Zn-domain"/>
    <property type="match status" value="1"/>
</dbReference>
<dbReference type="InterPro" id="IPR041872">
    <property type="entry name" value="Anticodon_Met"/>
</dbReference>
<dbReference type="SUPFAM" id="SSF47323">
    <property type="entry name" value="Anticodon-binding domain of a subclass of class I aminoacyl-tRNA synthetases"/>
    <property type="match status" value="1"/>
</dbReference>
<dbReference type="InterPro" id="IPR015413">
    <property type="entry name" value="Methionyl/Leucyl_tRNA_Synth"/>
</dbReference>
<keyword evidence="18" id="KW-1185">Reference proteome</keyword>
<gene>
    <name evidence="14 17" type="primary">metG</name>
    <name evidence="17" type="ORF">H5V44_01415</name>
</gene>
<dbReference type="InterPro" id="IPR009080">
    <property type="entry name" value="tRNAsynth_Ia_anticodon-bd"/>
</dbReference>
<dbReference type="GO" id="GO:0006431">
    <property type="term" value="P:methionyl-tRNA aminoacylation"/>
    <property type="evidence" value="ECO:0007669"/>
    <property type="project" value="UniProtKB-UniRule"/>
</dbReference>
<dbReference type="HAMAP" id="MF_00098">
    <property type="entry name" value="Met_tRNA_synth_type1"/>
    <property type="match status" value="1"/>
</dbReference>
<evidence type="ECO:0000256" key="10">
    <source>
        <dbReference type="ARBA" id="ARBA00022884"/>
    </source>
</evidence>
<evidence type="ECO:0000256" key="7">
    <source>
        <dbReference type="ARBA" id="ARBA00022741"/>
    </source>
</evidence>
<evidence type="ECO:0000256" key="11">
    <source>
        <dbReference type="ARBA" id="ARBA00022917"/>
    </source>
</evidence>
<evidence type="ECO:0000256" key="6">
    <source>
        <dbReference type="ARBA" id="ARBA00022723"/>
    </source>
</evidence>
<dbReference type="Pfam" id="PF09334">
    <property type="entry name" value="tRNA-synt_1g"/>
    <property type="match status" value="1"/>
</dbReference>
<dbReference type="Pfam" id="PF01588">
    <property type="entry name" value="tRNA_bind"/>
    <property type="match status" value="1"/>
</dbReference>
<dbReference type="InterPro" id="IPR029038">
    <property type="entry name" value="MetRS_Zn"/>
</dbReference>
<organism evidence="17 18">
    <name type="scientific">Halobellus ruber</name>
    <dbReference type="NCBI Taxonomy" id="2761102"/>
    <lineage>
        <taxon>Archaea</taxon>
        <taxon>Methanobacteriati</taxon>
        <taxon>Methanobacteriota</taxon>
        <taxon>Stenosarchaea group</taxon>
        <taxon>Halobacteria</taxon>
        <taxon>Halobacteriales</taxon>
        <taxon>Haloferacaceae</taxon>
        <taxon>Halobellus</taxon>
    </lineage>
</organism>
<comment type="similarity">
    <text evidence="14">Belongs to the class-I aminoacyl-tRNA synthetase family. MetG type 1 subfamily.</text>
</comment>
<evidence type="ECO:0000259" key="16">
    <source>
        <dbReference type="PROSITE" id="PS50886"/>
    </source>
</evidence>
<keyword evidence="7 14" id="KW-0547">Nucleotide-binding</keyword>
<feature type="region of interest" description="Disordered" evidence="15">
    <location>
        <begin position="558"/>
        <end position="586"/>
    </location>
</feature>